<evidence type="ECO:0000313" key="1">
    <source>
        <dbReference type="EMBL" id="MBS3648617.1"/>
    </source>
</evidence>
<dbReference type="AlphaFoldDB" id="A0A942I1V7"/>
<dbReference type="EMBL" id="JAGWCR010000003">
    <property type="protein sequence ID" value="MBS3648617.1"/>
    <property type="molecule type" value="Genomic_DNA"/>
</dbReference>
<organism evidence="1 2">
    <name type="scientific">Pseudaminobacter soli</name>
    <name type="common">ex Zhang et al. 2022</name>
    <dbReference type="NCBI Taxonomy" id="2831468"/>
    <lineage>
        <taxon>Bacteria</taxon>
        <taxon>Pseudomonadati</taxon>
        <taxon>Pseudomonadota</taxon>
        <taxon>Alphaproteobacteria</taxon>
        <taxon>Hyphomicrobiales</taxon>
        <taxon>Phyllobacteriaceae</taxon>
        <taxon>Pseudaminobacter</taxon>
    </lineage>
</organism>
<sequence>MKEHPLVEAQVTIFQVLTVVIQLSKAWLLVVAKVDLETHPVVPEVLRPEELQIR</sequence>
<protein>
    <submittedName>
        <fullName evidence="1">Uncharacterized protein</fullName>
    </submittedName>
</protein>
<dbReference type="Proteomes" id="UP000680348">
    <property type="component" value="Unassembled WGS sequence"/>
</dbReference>
<gene>
    <name evidence="1" type="ORF">KEU06_08240</name>
</gene>
<proteinExistence type="predicted"/>
<keyword evidence="2" id="KW-1185">Reference proteome</keyword>
<accession>A0A942I1V7</accession>
<name>A0A942I1V7_9HYPH</name>
<reference evidence="1" key="1">
    <citation type="submission" date="2021-04" db="EMBL/GenBank/DDBJ databases">
        <title>Pseudaminobacter soli sp. nov., isolated from paddy soil contaminated by heavy metals.</title>
        <authorList>
            <person name="Zhang K."/>
        </authorList>
    </citation>
    <scope>NUCLEOTIDE SEQUENCE</scope>
    <source>
        <strain evidence="1">19-2017</strain>
    </source>
</reference>
<evidence type="ECO:0000313" key="2">
    <source>
        <dbReference type="Proteomes" id="UP000680348"/>
    </source>
</evidence>
<comment type="caution">
    <text evidence="1">The sequence shown here is derived from an EMBL/GenBank/DDBJ whole genome shotgun (WGS) entry which is preliminary data.</text>
</comment>
<dbReference type="RefSeq" id="WP_188254150.1">
    <property type="nucleotide sequence ID" value="NZ_JABVCF010000003.1"/>
</dbReference>